<dbReference type="Proteomes" id="UP000031980">
    <property type="component" value="Unassembled WGS sequence"/>
</dbReference>
<organism evidence="1 2">
    <name type="scientific">Sanguibacteroides justesenii</name>
    <dbReference type="NCBI Taxonomy" id="1547597"/>
    <lineage>
        <taxon>Bacteria</taxon>
        <taxon>Pseudomonadati</taxon>
        <taxon>Bacteroidota</taxon>
        <taxon>Bacteroidia</taxon>
        <taxon>Bacteroidales</taxon>
        <taxon>Porphyromonadaceae</taxon>
        <taxon>Sanguibacteroides</taxon>
    </lineage>
</organism>
<dbReference type="EMBL" id="JPIU01000040">
    <property type="protein sequence ID" value="KIO44060.1"/>
    <property type="molecule type" value="Genomic_DNA"/>
</dbReference>
<dbReference type="OrthoDB" id="9794144at2"/>
<evidence type="ECO:0000313" key="2">
    <source>
        <dbReference type="Proteomes" id="UP000031980"/>
    </source>
</evidence>
<dbReference type="RefSeq" id="WP_041505396.1">
    <property type="nucleotide sequence ID" value="NZ_JPIU01000040.1"/>
</dbReference>
<dbReference type="AlphaFoldDB" id="A0A0C3R412"/>
<gene>
    <name evidence="1" type="ORF">BA92_11820</name>
</gene>
<sequence>MIDNNKAIEIHPLEPFLPEGARLLMLGSFPPPRSRWSMDFYYPNFQNDMWRILGIVFFQDKNYFLTEDGKHFYEEKIRAFLIEKGIALSDTATKIIRHKDNASDKFLEVVESLDLQVVLQRLAACKAIVTTGQKATDTLIALTGTEQPPVGGFSEFCFQGRVIRLYRMPSSSRAYPKPVEEKALYYRKMMEEIGLLKKEKE</sequence>
<keyword evidence="2" id="KW-1185">Reference proteome</keyword>
<comment type="caution">
    <text evidence="1">The sequence shown here is derived from an EMBL/GenBank/DDBJ whole genome shotgun (WGS) entry which is preliminary data.</text>
</comment>
<protein>
    <submittedName>
        <fullName evidence="1">DNA glycosylase</fullName>
    </submittedName>
</protein>
<proteinExistence type="predicted"/>
<dbReference type="InterPro" id="IPR036895">
    <property type="entry name" value="Uracil-DNA_glycosylase-like_sf"/>
</dbReference>
<dbReference type="Gene3D" id="3.40.470.10">
    <property type="entry name" value="Uracil-DNA glycosylase-like domain"/>
    <property type="match status" value="1"/>
</dbReference>
<dbReference type="SUPFAM" id="SSF52141">
    <property type="entry name" value="Uracil-DNA glycosylase-like"/>
    <property type="match status" value="1"/>
</dbReference>
<name>A0A0C3R412_9PORP</name>
<reference evidence="1 2" key="1">
    <citation type="submission" date="2014-07" db="EMBL/GenBank/DDBJ databases">
        <title>Porphyromonadaceae bacterium OUH 308042 = ATCC BAA-2681 = DSM 28342 draft genome.</title>
        <authorList>
            <person name="Sydenham T.V."/>
            <person name="Hasman H."/>
            <person name="Justensen U.S."/>
        </authorList>
    </citation>
    <scope>NUCLEOTIDE SEQUENCE [LARGE SCALE GENOMIC DNA]</scope>
    <source>
        <strain evidence="1 2">OUH 308042</strain>
    </source>
</reference>
<evidence type="ECO:0000313" key="1">
    <source>
        <dbReference type="EMBL" id="KIO44060.1"/>
    </source>
</evidence>
<accession>A0A0C3R412</accession>
<dbReference type="CDD" id="cd10032">
    <property type="entry name" value="UDG-F6_HDG"/>
    <property type="match status" value="1"/>
</dbReference>